<evidence type="ECO:0000313" key="3">
    <source>
        <dbReference type="Proteomes" id="UP000078561"/>
    </source>
</evidence>
<gene>
    <name evidence="2" type="primary">ABSGL_00504.1 scaffold 832</name>
</gene>
<dbReference type="InterPro" id="IPR044688">
    <property type="entry name" value="SCI-1-like"/>
</dbReference>
<dbReference type="OMA" id="MFAMYLD"/>
<dbReference type="OrthoDB" id="2139939at2759"/>
<organism evidence="2">
    <name type="scientific">Absidia glauca</name>
    <name type="common">Pin mould</name>
    <dbReference type="NCBI Taxonomy" id="4829"/>
    <lineage>
        <taxon>Eukaryota</taxon>
        <taxon>Fungi</taxon>
        <taxon>Fungi incertae sedis</taxon>
        <taxon>Mucoromycota</taxon>
        <taxon>Mucoromycotina</taxon>
        <taxon>Mucoromycetes</taxon>
        <taxon>Mucorales</taxon>
        <taxon>Cunninghamellaceae</taxon>
        <taxon>Absidia</taxon>
    </lineage>
</organism>
<dbReference type="PANTHER" id="PTHR34117">
    <property type="entry name" value="STYLE CELL-CYCLE INHIBITOR 1"/>
    <property type="match status" value="1"/>
</dbReference>
<accession>A0A168KQJ0</accession>
<dbReference type="PANTHER" id="PTHR34117:SF1">
    <property type="entry name" value="STYLE CELL-CYCLE INHIBITOR 1"/>
    <property type="match status" value="1"/>
</dbReference>
<feature type="region of interest" description="Disordered" evidence="1">
    <location>
        <begin position="134"/>
        <end position="210"/>
    </location>
</feature>
<reference evidence="2" key="1">
    <citation type="submission" date="2016-04" db="EMBL/GenBank/DDBJ databases">
        <authorList>
            <person name="Evans L.H."/>
            <person name="Alamgir A."/>
            <person name="Owens N."/>
            <person name="Weber N.D."/>
            <person name="Virtaneva K."/>
            <person name="Barbian K."/>
            <person name="Babar A."/>
            <person name="Rosenke K."/>
        </authorList>
    </citation>
    <scope>NUCLEOTIDE SEQUENCE [LARGE SCALE GENOMIC DNA]</scope>
    <source>
        <strain evidence="2">CBS 101.48</strain>
    </source>
</reference>
<dbReference type="InParanoid" id="A0A168KQJ0"/>
<feature type="compositionally biased region" description="Low complexity" evidence="1">
    <location>
        <begin position="137"/>
        <end position="150"/>
    </location>
</feature>
<name>A0A168KQJ0_ABSGL</name>
<dbReference type="AlphaFoldDB" id="A0A168KQJ0"/>
<dbReference type="STRING" id="4829.A0A168KQJ0"/>
<sequence length="270" mass="31402">MGSRKHHRDDSEDRDHRRSKKSKSSSSRRSESATELPSTIKPITDDDYFEKASEYRIWLKEKKKKYFNELDAKDARYYFKKFVKAWNRYELEDKYYQGINSAHVSSSDTTSYKWSFAENVDTDELTYIKDKVDSMTSRGGSSSSSIPGRRANVGPSLPPSSSKGDQVVPKLEGREAKLAEKRATNAQRRRERSPDVELNDQDIYGGGDDYKARLAVEQRNKERRQARFEERKEQRLAPIKDKLADYKAKEDQTMALFRKMAEEQRQRGGL</sequence>
<evidence type="ECO:0000313" key="2">
    <source>
        <dbReference type="EMBL" id="SAL95186.1"/>
    </source>
</evidence>
<dbReference type="Proteomes" id="UP000078561">
    <property type="component" value="Unassembled WGS sequence"/>
</dbReference>
<protein>
    <submittedName>
        <fullName evidence="2">Uncharacterized protein</fullName>
    </submittedName>
</protein>
<keyword evidence="3" id="KW-1185">Reference proteome</keyword>
<feature type="compositionally biased region" description="Basic and acidic residues" evidence="1">
    <location>
        <begin position="171"/>
        <end position="183"/>
    </location>
</feature>
<proteinExistence type="predicted"/>
<dbReference type="EMBL" id="LT550270">
    <property type="protein sequence ID" value="SAL95186.1"/>
    <property type="molecule type" value="Genomic_DNA"/>
</dbReference>
<evidence type="ECO:0000256" key="1">
    <source>
        <dbReference type="SAM" id="MobiDB-lite"/>
    </source>
</evidence>
<feature type="region of interest" description="Disordered" evidence="1">
    <location>
        <begin position="1"/>
        <end position="41"/>
    </location>
</feature>